<keyword evidence="2" id="KW-1185">Reference proteome</keyword>
<sequence length="46" mass="5189">MGPAKPMKFSTALNRNRRRSLFSSLTTDTCHVEVRTLTSKYVGCNL</sequence>
<name>A0A1R3IUF1_9ROSI</name>
<organism evidence="1 2">
    <name type="scientific">Corchorus olitorius</name>
    <dbReference type="NCBI Taxonomy" id="93759"/>
    <lineage>
        <taxon>Eukaryota</taxon>
        <taxon>Viridiplantae</taxon>
        <taxon>Streptophyta</taxon>
        <taxon>Embryophyta</taxon>
        <taxon>Tracheophyta</taxon>
        <taxon>Spermatophyta</taxon>
        <taxon>Magnoliopsida</taxon>
        <taxon>eudicotyledons</taxon>
        <taxon>Gunneridae</taxon>
        <taxon>Pentapetalae</taxon>
        <taxon>rosids</taxon>
        <taxon>malvids</taxon>
        <taxon>Malvales</taxon>
        <taxon>Malvaceae</taxon>
        <taxon>Grewioideae</taxon>
        <taxon>Apeibeae</taxon>
        <taxon>Corchorus</taxon>
    </lineage>
</organism>
<gene>
    <name evidence="1" type="ORF">COLO4_21272</name>
</gene>
<dbReference type="Proteomes" id="UP000187203">
    <property type="component" value="Unassembled WGS sequence"/>
</dbReference>
<evidence type="ECO:0000313" key="1">
    <source>
        <dbReference type="EMBL" id="OMO86206.1"/>
    </source>
</evidence>
<comment type="caution">
    <text evidence="1">The sequence shown here is derived from an EMBL/GenBank/DDBJ whole genome shotgun (WGS) entry which is preliminary data.</text>
</comment>
<dbReference type="EMBL" id="AWUE01017612">
    <property type="protein sequence ID" value="OMO86206.1"/>
    <property type="molecule type" value="Genomic_DNA"/>
</dbReference>
<protein>
    <submittedName>
        <fullName evidence="1">Uncharacterized protein</fullName>
    </submittedName>
</protein>
<reference evidence="2" key="1">
    <citation type="submission" date="2013-09" db="EMBL/GenBank/DDBJ databases">
        <title>Corchorus olitorius genome sequencing.</title>
        <authorList>
            <person name="Alam M."/>
            <person name="Haque M.S."/>
            <person name="Islam M.S."/>
            <person name="Emdad E.M."/>
            <person name="Islam M.M."/>
            <person name="Ahmed B."/>
            <person name="Halim A."/>
            <person name="Hossen Q.M.M."/>
            <person name="Hossain M.Z."/>
            <person name="Ahmed R."/>
            <person name="Khan M.M."/>
            <person name="Islam R."/>
            <person name="Rashid M.M."/>
            <person name="Khan S.A."/>
            <person name="Rahman M.S."/>
            <person name="Alam M."/>
            <person name="Yahiya A.S."/>
            <person name="Khan M.S."/>
            <person name="Azam M.S."/>
            <person name="Haque T."/>
            <person name="Lashkar M.Z.H."/>
            <person name="Akhand A.I."/>
            <person name="Morshed G."/>
            <person name="Roy S."/>
            <person name="Uddin K.S."/>
            <person name="Rabeya T."/>
            <person name="Hossain A.S."/>
            <person name="Chowdhury A."/>
            <person name="Snigdha A.R."/>
            <person name="Mortoza M.S."/>
            <person name="Matin S.A."/>
            <person name="Hoque S.M.E."/>
            <person name="Islam M.K."/>
            <person name="Roy D.K."/>
            <person name="Haider R."/>
            <person name="Moosa M.M."/>
            <person name="Elias S.M."/>
            <person name="Hasan A.M."/>
            <person name="Jahan S."/>
            <person name="Shafiuddin M."/>
            <person name="Mahmood N."/>
            <person name="Shommy N.S."/>
        </authorList>
    </citation>
    <scope>NUCLEOTIDE SEQUENCE [LARGE SCALE GENOMIC DNA]</scope>
    <source>
        <strain evidence="2">cv. O-4</strain>
    </source>
</reference>
<accession>A0A1R3IUF1</accession>
<evidence type="ECO:0000313" key="2">
    <source>
        <dbReference type="Proteomes" id="UP000187203"/>
    </source>
</evidence>
<dbReference type="AlphaFoldDB" id="A0A1R3IUF1"/>
<proteinExistence type="predicted"/>